<dbReference type="CDD" id="cd03228">
    <property type="entry name" value="ABCC_MRP_Like"/>
    <property type="match status" value="1"/>
</dbReference>
<keyword evidence="2 4" id="KW-0067">ATP-binding</keyword>
<keyword evidence="1" id="KW-0547">Nucleotide-binding</keyword>
<dbReference type="EMBL" id="JANIIC010000110">
    <property type="protein sequence ID" value="MCQ8836183.1"/>
    <property type="molecule type" value="Genomic_DNA"/>
</dbReference>
<evidence type="ECO:0000256" key="1">
    <source>
        <dbReference type="ARBA" id="ARBA00022741"/>
    </source>
</evidence>
<name>A0A9X2M6Y4_STRMQ</name>
<dbReference type="Gene3D" id="3.40.50.300">
    <property type="entry name" value="P-loop containing nucleotide triphosphate hydrolases"/>
    <property type="match status" value="1"/>
</dbReference>
<dbReference type="InterPro" id="IPR003593">
    <property type="entry name" value="AAA+_ATPase"/>
</dbReference>
<dbReference type="PANTHER" id="PTHR24221:SF646">
    <property type="entry name" value="HAEMOLYSIN SECRETION ATP-BINDING PROTEIN"/>
    <property type="match status" value="1"/>
</dbReference>
<evidence type="ECO:0000256" key="2">
    <source>
        <dbReference type="ARBA" id="ARBA00022840"/>
    </source>
</evidence>
<dbReference type="GO" id="GO:0034040">
    <property type="term" value="F:ATPase-coupled lipid transmembrane transporter activity"/>
    <property type="evidence" value="ECO:0007669"/>
    <property type="project" value="TreeGrafter"/>
</dbReference>
<dbReference type="PANTHER" id="PTHR24221">
    <property type="entry name" value="ATP-BINDING CASSETTE SUB-FAMILY B"/>
    <property type="match status" value="1"/>
</dbReference>
<dbReference type="GO" id="GO:0016887">
    <property type="term" value="F:ATP hydrolysis activity"/>
    <property type="evidence" value="ECO:0007669"/>
    <property type="project" value="InterPro"/>
</dbReference>
<keyword evidence="5" id="KW-1185">Reference proteome</keyword>
<proteinExistence type="predicted"/>
<dbReference type="InterPro" id="IPR039421">
    <property type="entry name" value="Type_1_exporter"/>
</dbReference>
<protein>
    <submittedName>
        <fullName evidence="4">ABC transporter ATP-binding protein/permease</fullName>
    </submittedName>
</protein>
<organism evidence="4 5">
    <name type="scientific">Streptomyces malaysiensis subsp. samsunensis</name>
    <dbReference type="NCBI Taxonomy" id="459658"/>
    <lineage>
        <taxon>Bacteria</taxon>
        <taxon>Bacillati</taxon>
        <taxon>Actinomycetota</taxon>
        <taxon>Actinomycetes</taxon>
        <taxon>Kitasatosporales</taxon>
        <taxon>Streptomycetaceae</taxon>
        <taxon>Streptomyces</taxon>
        <taxon>Streptomyces violaceusniger group</taxon>
    </lineage>
</organism>
<dbReference type="Pfam" id="PF00005">
    <property type="entry name" value="ABC_tran"/>
    <property type="match status" value="1"/>
</dbReference>
<evidence type="ECO:0000313" key="5">
    <source>
        <dbReference type="Proteomes" id="UP001142400"/>
    </source>
</evidence>
<gene>
    <name evidence="4" type="ORF">NQU54_46055</name>
</gene>
<evidence type="ECO:0000313" key="4">
    <source>
        <dbReference type="EMBL" id="MCQ8836183.1"/>
    </source>
</evidence>
<dbReference type="SMART" id="SM00382">
    <property type="entry name" value="AAA"/>
    <property type="match status" value="1"/>
</dbReference>
<dbReference type="PROSITE" id="PS50893">
    <property type="entry name" value="ABC_TRANSPORTER_2"/>
    <property type="match status" value="1"/>
</dbReference>
<dbReference type="InterPro" id="IPR027417">
    <property type="entry name" value="P-loop_NTPase"/>
</dbReference>
<comment type="caution">
    <text evidence="4">The sequence shown here is derived from an EMBL/GenBank/DDBJ whole genome shotgun (WGS) entry which is preliminary data.</text>
</comment>
<dbReference type="GO" id="GO:0005524">
    <property type="term" value="F:ATP binding"/>
    <property type="evidence" value="ECO:0007669"/>
    <property type="project" value="UniProtKB-KW"/>
</dbReference>
<dbReference type="SUPFAM" id="SSF52540">
    <property type="entry name" value="P-loop containing nucleoside triphosphate hydrolases"/>
    <property type="match status" value="1"/>
</dbReference>
<dbReference type="AlphaFoldDB" id="A0A9X2M6Y4"/>
<dbReference type="InterPro" id="IPR003439">
    <property type="entry name" value="ABC_transporter-like_ATP-bd"/>
</dbReference>
<evidence type="ECO:0000259" key="3">
    <source>
        <dbReference type="PROSITE" id="PS50893"/>
    </source>
</evidence>
<reference evidence="4" key="1">
    <citation type="submission" date="2022-06" db="EMBL/GenBank/DDBJ databases">
        <title>WGS of actinobacteria.</title>
        <authorList>
            <person name="Thawai C."/>
        </authorList>
    </citation>
    <scope>NUCLEOTIDE SEQUENCE</scope>
    <source>
        <strain evidence="4">DSM 42010</strain>
    </source>
</reference>
<accession>A0A9X2M6Y4</accession>
<dbReference type="Proteomes" id="UP001142400">
    <property type="component" value="Unassembled WGS sequence"/>
</dbReference>
<sequence>MHTTYKVGLYLGDWSTFLADAHARTQQGETEPVAVPSHPEVIRANNVTFAYSGSSKPVLKDISITVRRGEVLAIVGANGAGKSTLAKLLAGLYNPTSGSVTWDDVDLATADPDQIWSHLAMLPQDIARWQTSVRENITLGQGPGDDASVRAAAAAAGVDTLIDTLPDGFNTYLSPSQWGGSDLSPGQWQRLAAARAFYRKDAPLLICDEPTSALDPRAEEAMYDRIRELSDGRTVILITHRLGSTRSADHIIVLDDGRILEEGTHRSLLATPGSEYTAMWTKQAANYSDRAIPS</sequence>
<feature type="domain" description="ABC transporter" evidence="3">
    <location>
        <begin position="42"/>
        <end position="281"/>
    </location>
</feature>